<evidence type="ECO:0000256" key="2">
    <source>
        <dbReference type="ARBA" id="ARBA00012925"/>
    </source>
</evidence>
<keyword evidence="8" id="KW-0812">Transmembrane</keyword>
<keyword evidence="9" id="KW-0732">Signal</keyword>
<evidence type="ECO:0000313" key="11">
    <source>
        <dbReference type="Proteomes" id="UP000694888"/>
    </source>
</evidence>
<dbReference type="InterPro" id="IPR001148">
    <property type="entry name" value="CA_dom"/>
</dbReference>
<feature type="chain" id="PRO_5047275796" description="carbonic anhydrase" evidence="9">
    <location>
        <begin position="22"/>
        <end position="473"/>
    </location>
</feature>
<organism evidence="11 12">
    <name type="scientific">Aplysia californica</name>
    <name type="common">California sea hare</name>
    <dbReference type="NCBI Taxonomy" id="6500"/>
    <lineage>
        <taxon>Eukaryota</taxon>
        <taxon>Metazoa</taxon>
        <taxon>Spiralia</taxon>
        <taxon>Lophotrochozoa</taxon>
        <taxon>Mollusca</taxon>
        <taxon>Gastropoda</taxon>
        <taxon>Heterobranchia</taxon>
        <taxon>Euthyneura</taxon>
        <taxon>Tectipleura</taxon>
        <taxon>Aplysiida</taxon>
        <taxon>Aplysioidea</taxon>
        <taxon>Aplysiidae</taxon>
        <taxon>Aplysia</taxon>
    </lineage>
</organism>
<keyword evidence="11" id="KW-1185">Reference proteome</keyword>
<evidence type="ECO:0000256" key="9">
    <source>
        <dbReference type="SAM" id="SignalP"/>
    </source>
</evidence>
<keyword evidence="5" id="KW-0456">Lyase</keyword>
<evidence type="ECO:0000259" key="10">
    <source>
        <dbReference type="PROSITE" id="PS51144"/>
    </source>
</evidence>
<dbReference type="PROSITE" id="PS51144">
    <property type="entry name" value="ALPHA_CA_2"/>
    <property type="match status" value="1"/>
</dbReference>
<dbReference type="CDD" id="cd00326">
    <property type="entry name" value="alpha_CA"/>
    <property type="match status" value="1"/>
</dbReference>
<sequence length="473" mass="54061">MASAAMQLLLLCLAGCSLSLAAKWSYVGQSGPLYWHELFPHACSGLQQSPIDLKSEETVYNPNLKDFAIWYDPPKPDSKMYIKNNGHTVQVDLVGDFFVTNGGLPNVYKAAQFHFHWGHKVHFGSEHLMEGKASPIEMHLVTYNQDLFEGIGQAVTEKGGLAVLGVMFEMSKEDNPVLKDIVRALKHVRDPEKRTRISLPLISLRDLMPDDISRYYRYNGSLTTPGCFESVTWTVFDTKQTISHKQLKEFRTLLQFRRHHNKNHHHNKHNNGTEEDKSDHHDRHRRSLTTAQRKAEHRAEQVREELGIKGDDFQEALLKAELLERRQDRMMADMPQGHSHDADQSVSKPHVEESHQSGHKPHESEPDAEPKYDTVQPTAEVEIEFTQDILVNNYRPVQPLNDRMVQRSFKLREPVRAEEEHDDPQAGHAHLNEGYDVKCSEKCRNDATRVGCLSAMTLLLALFVSAFFGSRHV</sequence>
<dbReference type="SUPFAM" id="SSF51069">
    <property type="entry name" value="Carbonic anhydrase"/>
    <property type="match status" value="1"/>
</dbReference>
<dbReference type="InterPro" id="IPR023561">
    <property type="entry name" value="Carbonic_anhydrase_a-class"/>
</dbReference>
<feature type="compositionally biased region" description="Basic and acidic residues" evidence="7">
    <location>
        <begin position="338"/>
        <end position="372"/>
    </location>
</feature>
<comment type="catalytic activity">
    <reaction evidence="6">
        <text>hydrogencarbonate + H(+) = CO2 + H2O</text>
        <dbReference type="Rhea" id="RHEA:10748"/>
        <dbReference type="ChEBI" id="CHEBI:15377"/>
        <dbReference type="ChEBI" id="CHEBI:15378"/>
        <dbReference type="ChEBI" id="CHEBI:16526"/>
        <dbReference type="ChEBI" id="CHEBI:17544"/>
        <dbReference type="EC" id="4.2.1.1"/>
    </reaction>
</comment>
<feature type="domain" description="Alpha-carbonic anhydrase" evidence="10">
    <location>
        <begin position="22"/>
        <end position="292"/>
    </location>
</feature>
<dbReference type="Gene3D" id="3.10.200.10">
    <property type="entry name" value="Alpha carbonic anhydrase"/>
    <property type="match status" value="1"/>
</dbReference>
<evidence type="ECO:0000256" key="1">
    <source>
        <dbReference type="ARBA" id="ARBA00010718"/>
    </source>
</evidence>
<evidence type="ECO:0000256" key="5">
    <source>
        <dbReference type="ARBA" id="ARBA00023239"/>
    </source>
</evidence>
<feature type="signal peptide" evidence="9">
    <location>
        <begin position="1"/>
        <end position="21"/>
    </location>
</feature>
<feature type="region of interest" description="Disordered" evidence="7">
    <location>
        <begin position="334"/>
        <end position="374"/>
    </location>
</feature>
<comment type="similarity">
    <text evidence="1">Belongs to the alpha-carbonic anhydrase family.</text>
</comment>
<evidence type="ECO:0000256" key="3">
    <source>
        <dbReference type="ARBA" id="ARBA00022723"/>
    </source>
</evidence>
<feature type="transmembrane region" description="Helical" evidence="8">
    <location>
        <begin position="447"/>
        <end position="468"/>
    </location>
</feature>
<gene>
    <name evidence="12" type="primary">LOC101859432</name>
</gene>
<name>A0ABM0K1S6_APLCA</name>
<feature type="compositionally biased region" description="Basic and acidic residues" evidence="7">
    <location>
        <begin position="271"/>
        <end position="281"/>
    </location>
</feature>
<dbReference type="PANTHER" id="PTHR18952">
    <property type="entry name" value="CARBONIC ANHYDRASE"/>
    <property type="match status" value="1"/>
</dbReference>
<dbReference type="Pfam" id="PF00194">
    <property type="entry name" value="Carb_anhydrase"/>
    <property type="match status" value="1"/>
</dbReference>
<dbReference type="PANTHER" id="PTHR18952:SF265">
    <property type="entry name" value="CARBONIC ANHYDRASE"/>
    <property type="match status" value="1"/>
</dbReference>
<accession>A0ABM0K1S6</accession>
<protein>
    <recommendedName>
        <fullName evidence="2">carbonic anhydrase</fullName>
        <ecNumber evidence="2">4.2.1.1</ecNumber>
    </recommendedName>
</protein>
<dbReference type="InterPro" id="IPR036398">
    <property type="entry name" value="CA_dom_sf"/>
</dbReference>
<reference evidence="12" key="1">
    <citation type="submission" date="2025-08" db="UniProtKB">
        <authorList>
            <consortium name="RefSeq"/>
        </authorList>
    </citation>
    <scope>IDENTIFICATION</scope>
</reference>
<keyword evidence="8" id="KW-0472">Membrane</keyword>
<evidence type="ECO:0000256" key="7">
    <source>
        <dbReference type="SAM" id="MobiDB-lite"/>
    </source>
</evidence>
<dbReference type="SMART" id="SM01057">
    <property type="entry name" value="Carb_anhydrase"/>
    <property type="match status" value="1"/>
</dbReference>
<keyword evidence="4" id="KW-0862">Zinc</keyword>
<evidence type="ECO:0000256" key="4">
    <source>
        <dbReference type="ARBA" id="ARBA00022833"/>
    </source>
</evidence>
<feature type="region of interest" description="Disordered" evidence="7">
    <location>
        <begin position="262"/>
        <end position="307"/>
    </location>
</feature>
<dbReference type="EC" id="4.2.1.1" evidence="2"/>
<dbReference type="RefSeq" id="XP_005106718.2">
    <property type="nucleotide sequence ID" value="XM_005106661.2"/>
</dbReference>
<dbReference type="Proteomes" id="UP000694888">
    <property type="component" value="Unplaced"/>
</dbReference>
<evidence type="ECO:0000256" key="8">
    <source>
        <dbReference type="SAM" id="Phobius"/>
    </source>
</evidence>
<evidence type="ECO:0000256" key="6">
    <source>
        <dbReference type="ARBA" id="ARBA00048348"/>
    </source>
</evidence>
<evidence type="ECO:0000313" key="12">
    <source>
        <dbReference type="RefSeq" id="XP_005106718.2"/>
    </source>
</evidence>
<feature type="compositionally biased region" description="Basic and acidic residues" evidence="7">
    <location>
        <begin position="293"/>
        <end position="307"/>
    </location>
</feature>
<keyword evidence="8" id="KW-1133">Transmembrane helix</keyword>
<proteinExistence type="inferred from homology"/>
<keyword evidence="3" id="KW-0479">Metal-binding</keyword>
<dbReference type="GeneID" id="101859432"/>